<evidence type="ECO:0000256" key="6">
    <source>
        <dbReference type="ARBA" id="ARBA00023180"/>
    </source>
</evidence>
<proteinExistence type="inferred from homology"/>
<accession>A0A0C9S3G4</accession>
<keyword evidence="8" id="KW-1133">Transmembrane helix</keyword>
<dbReference type="PANTHER" id="PTHR31080">
    <property type="entry name" value="PECTINESTERASE INHIBITOR-LIKE"/>
    <property type="match status" value="1"/>
</dbReference>
<dbReference type="InterPro" id="IPR051955">
    <property type="entry name" value="PME_Inhibitor"/>
</dbReference>
<feature type="compositionally biased region" description="Pro residues" evidence="7">
    <location>
        <begin position="99"/>
        <end position="145"/>
    </location>
</feature>
<dbReference type="Pfam" id="PF04043">
    <property type="entry name" value="PMEI"/>
    <property type="match status" value="1"/>
</dbReference>
<dbReference type="GO" id="GO:0004857">
    <property type="term" value="F:enzyme inhibitor activity"/>
    <property type="evidence" value="ECO:0007669"/>
    <property type="project" value="InterPro"/>
</dbReference>
<comment type="similarity">
    <text evidence="2">In the C-terminal section; belongs to the pectinesterase family.</text>
</comment>
<dbReference type="Gene3D" id="1.20.140.40">
    <property type="entry name" value="Invertase/pectin methylesterase inhibitor family protein"/>
    <property type="match status" value="1"/>
</dbReference>
<evidence type="ECO:0000256" key="3">
    <source>
        <dbReference type="ARBA" id="ARBA00013229"/>
    </source>
</evidence>
<evidence type="ECO:0000256" key="5">
    <source>
        <dbReference type="ARBA" id="ARBA00023157"/>
    </source>
</evidence>
<keyword evidence="5" id="KW-1015">Disulfide bond</keyword>
<feature type="region of interest" description="Disordered" evidence="7">
    <location>
        <begin position="99"/>
        <end position="146"/>
    </location>
</feature>
<dbReference type="CDD" id="cd15798">
    <property type="entry name" value="PMEI-like_3"/>
    <property type="match status" value="1"/>
</dbReference>
<dbReference type="AlphaFoldDB" id="A0A0C9S3G4"/>
<evidence type="ECO:0000256" key="8">
    <source>
        <dbReference type="SAM" id="Phobius"/>
    </source>
</evidence>
<keyword evidence="4" id="KW-0732">Signal</keyword>
<dbReference type="InterPro" id="IPR006501">
    <property type="entry name" value="Pectinesterase_inhib_dom"/>
</dbReference>
<organism evidence="10">
    <name type="scientific">Wollemia nobilis</name>
    <dbReference type="NCBI Taxonomy" id="56998"/>
    <lineage>
        <taxon>Eukaryota</taxon>
        <taxon>Viridiplantae</taxon>
        <taxon>Streptophyta</taxon>
        <taxon>Embryophyta</taxon>
        <taxon>Tracheophyta</taxon>
        <taxon>Spermatophyta</taxon>
        <taxon>Pinopsida</taxon>
        <taxon>Pinidae</taxon>
        <taxon>Conifers II</taxon>
        <taxon>Araucariales</taxon>
        <taxon>Araucariaceae</taxon>
        <taxon>Wollemia</taxon>
    </lineage>
</organism>
<evidence type="ECO:0000313" key="10">
    <source>
        <dbReference type="EMBL" id="JAG85283.1"/>
    </source>
</evidence>
<dbReference type="SMART" id="SM00856">
    <property type="entry name" value="PMEI"/>
    <property type="match status" value="1"/>
</dbReference>
<dbReference type="GO" id="GO:0030599">
    <property type="term" value="F:pectinesterase activity"/>
    <property type="evidence" value="ECO:0007669"/>
    <property type="project" value="UniProtKB-EC"/>
</dbReference>
<keyword evidence="6" id="KW-0325">Glycoprotein</keyword>
<evidence type="ECO:0000259" key="9">
    <source>
        <dbReference type="SMART" id="SM00856"/>
    </source>
</evidence>
<keyword evidence="8" id="KW-0472">Membrane</keyword>
<dbReference type="NCBIfam" id="TIGR01614">
    <property type="entry name" value="PME_inhib"/>
    <property type="match status" value="1"/>
</dbReference>
<dbReference type="EC" id="3.1.1.11" evidence="3"/>
<feature type="transmembrane region" description="Helical" evidence="8">
    <location>
        <begin position="25"/>
        <end position="46"/>
    </location>
</feature>
<dbReference type="InterPro" id="IPR035513">
    <property type="entry name" value="Invertase/methylesterase_inhib"/>
</dbReference>
<dbReference type="SUPFAM" id="SSF101148">
    <property type="entry name" value="Plant invertase/pectin methylesterase inhibitor"/>
    <property type="match status" value="1"/>
</dbReference>
<evidence type="ECO:0000256" key="4">
    <source>
        <dbReference type="ARBA" id="ARBA00022729"/>
    </source>
</evidence>
<comment type="similarity">
    <text evidence="1">In the N-terminal section; belongs to the PMEI family.</text>
</comment>
<keyword evidence="8" id="KW-0812">Transmembrane</keyword>
<protein>
    <recommendedName>
        <fullName evidence="3">pectinesterase</fullName>
        <ecNumber evidence="3">3.1.1.11</ecNumber>
    </recommendedName>
</protein>
<evidence type="ECO:0000256" key="1">
    <source>
        <dbReference type="ARBA" id="ARBA00006027"/>
    </source>
</evidence>
<name>A0A0C9S3G4_9CONI</name>
<dbReference type="FunFam" id="1.20.140.40:FF:000010">
    <property type="entry name" value="Pectinesterase"/>
    <property type="match status" value="1"/>
</dbReference>
<feature type="domain" description="Pectinesterase inhibitor" evidence="9">
    <location>
        <begin position="145"/>
        <end position="298"/>
    </location>
</feature>
<dbReference type="EMBL" id="GCHU01028971">
    <property type="protein sequence ID" value="JAG85283.1"/>
    <property type="molecule type" value="Transcribed_RNA"/>
</dbReference>
<reference evidence="10" key="1">
    <citation type="submission" date="2015-02" db="EMBL/GenBank/DDBJ databases">
        <title>A transcriptome of Wollemia nobilis - a relic of Gondwana.</title>
        <authorList>
            <person name="Chia J.Y."/>
            <person name="Leong Y.S."/>
            <person name="Abdul Karim S."/>
            <person name="Wan Azmi N."/>
            <person name="Hercus R."/>
            <person name="Croft L."/>
        </authorList>
    </citation>
    <scope>NUCLEOTIDE SEQUENCE</scope>
    <source>
        <strain evidence="10">MaeBrown</strain>
        <tissue evidence="10">Leaf</tissue>
    </source>
</reference>
<evidence type="ECO:0000256" key="7">
    <source>
        <dbReference type="SAM" id="MobiDB-lite"/>
    </source>
</evidence>
<evidence type="ECO:0000256" key="2">
    <source>
        <dbReference type="ARBA" id="ARBA00007786"/>
    </source>
</evidence>
<sequence>MDSAEKEGGDHVYSERGRRPKHKSLLVAIATIVIIAALIAVVIVAVHNNNDDNGRGPGQIGTIPSPFTAPPVLTPPAFVPPPLISPPAPVTPPFVTPPSLTPPSVTPPSLTPPSVTPPSITPPSVTPPSVTPPSVTPPTITPPPATSNTILVACDGSTYRDLCISSLSSYPGASSANMTELSWIAVQLSLDESQRATDYMDKLSRKATDKKEKSALEDCVELFGDTLEQLNNSLSALRKLDSKSFQEVIGDVQTWVSAALTNPSTCVDGFQEVNPNLVPVLKARTENVTEFMSNALAVINKLATGQNLLRTRRLFVSGVILFRRRMEFP</sequence>
<dbReference type="PANTHER" id="PTHR31080:SF296">
    <property type="entry name" value="OS05G0360900 PROTEIN"/>
    <property type="match status" value="1"/>
</dbReference>